<dbReference type="InterPro" id="IPR002104">
    <property type="entry name" value="Integrase_catalytic"/>
</dbReference>
<dbReference type="GO" id="GO:0009037">
    <property type="term" value="F:tyrosine-based site-specific recombinase activity"/>
    <property type="evidence" value="ECO:0007669"/>
    <property type="project" value="UniProtKB-UniRule"/>
</dbReference>
<dbReference type="Proteomes" id="UP000000641">
    <property type="component" value="Chromosome"/>
</dbReference>
<feature type="active site" description="O-(3'-phospho-DNA)-tyrosine intermediate" evidence="4">
    <location>
        <position position="266"/>
    </location>
</feature>
<reference evidence="8" key="1">
    <citation type="journal article" date="2008" name="J. Bacteriol.">
        <title>Genome sequence of Thermofilum pendens reveals an exceptional loss of biosynthetic pathways without genome reduction.</title>
        <authorList>
            <person name="Anderson I."/>
            <person name="Rodriguez J."/>
            <person name="Susanti D."/>
            <person name="Porat I."/>
            <person name="Reich C."/>
            <person name="Ulrich L.E."/>
            <person name="Elkins J.G."/>
            <person name="Mavromatis K."/>
            <person name="Lykidis A."/>
            <person name="Kim E."/>
            <person name="Thompson L.S."/>
            <person name="Nolan M."/>
            <person name="Land M."/>
            <person name="Copeland A."/>
            <person name="Lapidus A."/>
            <person name="Lucas S."/>
            <person name="Detter C."/>
            <person name="Zhulin I.B."/>
            <person name="Olsen G.J."/>
            <person name="Whitman W."/>
            <person name="Mukhopadhyay B."/>
            <person name="Bristow J."/>
            <person name="Kyrpides N."/>
        </authorList>
    </citation>
    <scope>NUCLEOTIDE SEQUENCE [LARGE SCALE GENOMIC DNA]</scope>
    <source>
        <strain evidence="8">DSM 2475 / Hrk 5</strain>
    </source>
</reference>
<feature type="active site" evidence="4">
    <location>
        <position position="231"/>
    </location>
</feature>
<dbReference type="GO" id="GO:0005737">
    <property type="term" value="C:cytoplasm"/>
    <property type="evidence" value="ECO:0007669"/>
    <property type="project" value="UniProtKB-SubCell"/>
</dbReference>
<dbReference type="Gene3D" id="1.10.443.10">
    <property type="entry name" value="Intergrase catalytic core"/>
    <property type="match status" value="1"/>
</dbReference>
<feature type="active site" evidence="4">
    <location>
        <position position="168"/>
    </location>
</feature>
<dbReference type="Gene3D" id="1.10.150.130">
    <property type="match status" value="1"/>
</dbReference>
<feature type="active site" evidence="4">
    <location>
        <position position="144"/>
    </location>
</feature>
<accession>A1RWD6</accession>
<dbReference type="InterPro" id="IPR011010">
    <property type="entry name" value="DNA_brk_join_enz"/>
</dbReference>
<gene>
    <name evidence="4" type="primary">xerA</name>
    <name evidence="7" type="ordered locus">Tpen_0106</name>
</gene>
<proteinExistence type="inferred from homology"/>
<organism evidence="7 8">
    <name type="scientific">Thermofilum pendens (strain DSM 2475 / Hrk 5)</name>
    <dbReference type="NCBI Taxonomy" id="368408"/>
    <lineage>
        <taxon>Archaea</taxon>
        <taxon>Thermoproteota</taxon>
        <taxon>Thermoprotei</taxon>
        <taxon>Thermofilales</taxon>
        <taxon>Thermofilaceae</taxon>
        <taxon>Thermofilum</taxon>
    </lineage>
</organism>
<dbReference type="GO" id="GO:0006313">
    <property type="term" value="P:DNA transposition"/>
    <property type="evidence" value="ECO:0007669"/>
    <property type="project" value="UniProtKB-UniRule"/>
</dbReference>
<dbReference type="EMBL" id="CP000505">
    <property type="protein sequence ID" value="ABL77516.1"/>
    <property type="molecule type" value="Genomic_DNA"/>
</dbReference>
<feature type="domain" description="Tyr recombinase" evidence="5">
    <location>
        <begin position="109"/>
        <end position="279"/>
    </location>
</feature>
<dbReference type="PROSITE" id="PS51900">
    <property type="entry name" value="CB"/>
    <property type="match status" value="1"/>
</dbReference>
<feature type="domain" description="Core-binding (CB)" evidence="6">
    <location>
        <begin position="11"/>
        <end position="93"/>
    </location>
</feature>
<dbReference type="InterPro" id="IPR004107">
    <property type="entry name" value="Integrase_SAM-like_N"/>
</dbReference>
<dbReference type="eggNOG" id="arCOG01241">
    <property type="taxonomic scope" value="Archaea"/>
</dbReference>
<evidence type="ECO:0000256" key="3">
    <source>
        <dbReference type="ARBA" id="ARBA00023172"/>
    </source>
</evidence>
<evidence type="ECO:0000256" key="4">
    <source>
        <dbReference type="HAMAP-Rule" id="MF_02055"/>
    </source>
</evidence>
<comment type="subcellular location">
    <subcellularLocation>
        <location evidence="4">Cytoplasm</location>
    </subcellularLocation>
</comment>
<dbReference type="PANTHER" id="PTHR30349:SF64">
    <property type="entry name" value="PROPHAGE INTEGRASE INTD-RELATED"/>
    <property type="match status" value="1"/>
</dbReference>
<keyword evidence="4" id="KW-0963">Cytoplasm</keyword>
<dbReference type="SUPFAM" id="SSF56349">
    <property type="entry name" value="DNA breaking-rejoining enzymes"/>
    <property type="match status" value="1"/>
</dbReference>
<comment type="function">
    <text evidence="4">Site-specific tyrosine recombinase, which acts by catalyzing the cutting and rejoining of the recombining DNA molecules.</text>
</comment>
<name>A1RWD6_THEPD</name>
<dbReference type="InterPro" id="IPR050090">
    <property type="entry name" value="Tyrosine_recombinase_XerCD"/>
</dbReference>
<dbReference type="InterPro" id="IPR044068">
    <property type="entry name" value="CB"/>
</dbReference>
<evidence type="ECO:0000259" key="5">
    <source>
        <dbReference type="PROSITE" id="PS51898"/>
    </source>
</evidence>
<sequence length="295" mass="34166">MSSVKAPFAERSNDELIDLYISHLVARNRSEKTIKSFKSILEEFVRFLGDRHVSQVTVYDVDFFLAHLRRKGWKKDSIYTAAVAVKRFLEFLGLGGNIAGFELPKREKRLPRYLEAEEVFRMVNAAENLRDKLIVLLLFTTGLRVSELVSLRVSDVDLEKRTLRVRGKGSKERLVYFPDYVADLLRSYMKGLNSEWLFPSETAEHIHYTTVERVLKRLKEKAGIEKKVTPHTLRHSFATLSLAAGLDIREIQELLGHSNLNTTQVYAHVSRERLKRDYERVWSSLLDPRSAKEQS</sequence>
<dbReference type="HAMAP" id="MF_02055">
    <property type="entry name" value="Recomb_XerA"/>
    <property type="match status" value="1"/>
</dbReference>
<keyword evidence="8" id="KW-1185">Reference proteome</keyword>
<dbReference type="Pfam" id="PF02899">
    <property type="entry name" value="Phage_int_SAM_1"/>
    <property type="match status" value="1"/>
</dbReference>
<dbReference type="STRING" id="368408.Tpen_0106"/>
<dbReference type="InterPro" id="IPR033686">
    <property type="entry name" value="XerA"/>
</dbReference>
<keyword evidence="3 4" id="KW-0233">DNA recombination</keyword>
<dbReference type="InterPro" id="IPR010998">
    <property type="entry name" value="Integrase_recombinase_N"/>
</dbReference>
<evidence type="ECO:0000256" key="1">
    <source>
        <dbReference type="ARBA" id="ARBA00022908"/>
    </source>
</evidence>
<keyword evidence="1 4" id="KW-0229">DNA integration</keyword>
<evidence type="ECO:0000313" key="7">
    <source>
        <dbReference type="EMBL" id="ABL77516.1"/>
    </source>
</evidence>
<dbReference type="PROSITE" id="PS51898">
    <property type="entry name" value="TYR_RECOMBINASE"/>
    <property type="match status" value="1"/>
</dbReference>
<dbReference type="GO" id="GO:0003677">
    <property type="term" value="F:DNA binding"/>
    <property type="evidence" value="ECO:0007669"/>
    <property type="project" value="UniProtKB-UniRule"/>
</dbReference>
<feature type="active site" evidence="4">
    <location>
        <position position="257"/>
    </location>
</feature>
<protein>
    <recommendedName>
        <fullName evidence="4">Tyrosine recombinase XerA</fullName>
    </recommendedName>
</protein>
<comment type="similarity">
    <text evidence="4">Belongs to the 'phage' integrase family. XerA subfamily.</text>
</comment>
<dbReference type="EnsemblBacteria" id="ABL77516">
    <property type="protein sequence ID" value="ABL77516"/>
    <property type="gene ID" value="Tpen_0106"/>
</dbReference>
<evidence type="ECO:0000256" key="2">
    <source>
        <dbReference type="ARBA" id="ARBA00023125"/>
    </source>
</evidence>
<dbReference type="AlphaFoldDB" id="A1RWD6"/>
<dbReference type="OrthoDB" id="142231at2157"/>
<dbReference type="InterPro" id="IPR013762">
    <property type="entry name" value="Integrase-like_cat_sf"/>
</dbReference>
<evidence type="ECO:0000259" key="6">
    <source>
        <dbReference type="PROSITE" id="PS51900"/>
    </source>
</evidence>
<dbReference type="GeneID" id="4600854"/>
<dbReference type="HOGENOM" id="CLU_027562_9_6_2"/>
<feature type="active site" evidence="4">
    <location>
        <position position="234"/>
    </location>
</feature>
<dbReference type="NCBIfam" id="NF040815">
    <property type="entry name" value="recomb_XerA_Arch"/>
    <property type="match status" value="1"/>
</dbReference>
<evidence type="ECO:0000313" key="8">
    <source>
        <dbReference type="Proteomes" id="UP000000641"/>
    </source>
</evidence>
<dbReference type="PANTHER" id="PTHR30349">
    <property type="entry name" value="PHAGE INTEGRASE-RELATED"/>
    <property type="match status" value="1"/>
</dbReference>
<dbReference type="KEGG" id="tpe:Tpen_0106"/>
<dbReference type="RefSeq" id="WP_011751781.1">
    <property type="nucleotide sequence ID" value="NC_008698.1"/>
</dbReference>
<dbReference type="Pfam" id="PF00589">
    <property type="entry name" value="Phage_integrase"/>
    <property type="match status" value="1"/>
</dbReference>
<keyword evidence="2 4" id="KW-0238">DNA-binding</keyword>